<dbReference type="Pfam" id="PF12728">
    <property type="entry name" value="HTH_17"/>
    <property type="match status" value="1"/>
</dbReference>
<proteinExistence type="predicted"/>
<organism evidence="2">
    <name type="scientific">Siphoviridae sp. ctBLh2</name>
    <dbReference type="NCBI Taxonomy" id="2827803"/>
    <lineage>
        <taxon>Viruses</taxon>
        <taxon>Duplodnaviria</taxon>
        <taxon>Heunggongvirae</taxon>
        <taxon>Uroviricota</taxon>
        <taxon>Caudoviricetes</taxon>
    </lineage>
</organism>
<feature type="domain" description="Helix-turn-helix" evidence="1">
    <location>
        <begin position="41"/>
        <end position="92"/>
    </location>
</feature>
<evidence type="ECO:0000259" key="1">
    <source>
        <dbReference type="Pfam" id="PF12728"/>
    </source>
</evidence>
<reference evidence="2" key="1">
    <citation type="journal article" date="2021" name="Proc. Natl. Acad. Sci. U.S.A.">
        <title>A Catalog of Tens of Thousands of Viruses from Human Metagenomes Reveals Hidden Associations with Chronic Diseases.</title>
        <authorList>
            <person name="Tisza M.J."/>
            <person name="Buck C.B."/>
        </authorList>
    </citation>
    <scope>NUCLEOTIDE SEQUENCE</scope>
    <source>
        <strain evidence="2">CtBLh2</strain>
    </source>
</reference>
<dbReference type="EMBL" id="BK032514">
    <property type="protein sequence ID" value="DAF45340.1"/>
    <property type="molecule type" value="Genomic_DNA"/>
</dbReference>
<protein>
    <submittedName>
        <fullName evidence="2">Helix-turn-helix domain protein</fullName>
    </submittedName>
</protein>
<name>A0A8S5S2V8_9CAUD</name>
<dbReference type="InterPro" id="IPR010093">
    <property type="entry name" value="SinI_DNA-bd"/>
</dbReference>
<accession>A0A8S5S2V8</accession>
<dbReference type="InterPro" id="IPR041657">
    <property type="entry name" value="HTH_17"/>
</dbReference>
<dbReference type="SUPFAM" id="SSF46955">
    <property type="entry name" value="Putative DNA-binding domain"/>
    <property type="match status" value="1"/>
</dbReference>
<dbReference type="InterPro" id="IPR009061">
    <property type="entry name" value="DNA-bd_dom_put_sf"/>
</dbReference>
<dbReference type="NCBIfam" id="TIGR01764">
    <property type="entry name" value="excise"/>
    <property type="match status" value="1"/>
</dbReference>
<dbReference type="GO" id="GO:0003677">
    <property type="term" value="F:DNA binding"/>
    <property type="evidence" value="ECO:0007669"/>
    <property type="project" value="InterPro"/>
</dbReference>
<evidence type="ECO:0000313" key="2">
    <source>
        <dbReference type="EMBL" id="DAF45340.1"/>
    </source>
</evidence>
<sequence>MNKFTDETPIAMLTVGQLKEILGIDRILGNLTAHQTPTEQVMTVEEVVRLTGYSKATIYKFTSERKIPFRKPEHGGRRLYFQREEILDWLQSELHPTIEQENIQRINQLKKH</sequence>